<keyword evidence="4" id="KW-1185">Reference proteome</keyword>
<evidence type="ECO:0000313" key="4">
    <source>
        <dbReference type="Proteomes" id="UP000706525"/>
    </source>
</evidence>
<feature type="domain" description="SMP-30/Gluconolactonase/LRE-like region" evidence="2">
    <location>
        <begin position="56"/>
        <end position="313"/>
    </location>
</feature>
<dbReference type="SUPFAM" id="SSF63829">
    <property type="entry name" value="Calcium-dependent phosphotriesterase"/>
    <property type="match status" value="1"/>
</dbReference>
<organism evidence="3 4">
    <name type="scientific">Cupriavidus pampae</name>
    <dbReference type="NCBI Taxonomy" id="659251"/>
    <lineage>
        <taxon>Bacteria</taxon>
        <taxon>Pseudomonadati</taxon>
        <taxon>Pseudomonadota</taxon>
        <taxon>Betaproteobacteria</taxon>
        <taxon>Burkholderiales</taxon>
        <taxon>Burkholderiaceae</taxon>
        <taxon>Cupriavidus</taxon>
    </lineage>
</organism>
<dbReference type="EMBL" id="CAJZAG010000005">
    <property type="protein sequence ID" value="CAG9172878.1"/>
    <property type="molecule type" value="Genomic_DNA"/>
</dbReference>
<dbReference type="InterPro" id="IPR011042">
    <property type="entry name" value="6-blade_b-propeller_TolB-like"/>
</dbReference>
<name>A0ABN7YIR0_9BURK</name>
<dbReference type="Pfam" id="PF08450">
    <property type="entry name" value="SGL"/>
    <property type="match status" value="1"/>
</dbReference>
<reference evidence="3 4" key="1">
    <citation type="submission" date="2021-08" db="EMBL/GenBank/DDBJ databases">
        <authorList>
            <person name="Peeters C."/>
        </authorList>
    </citation>
    <scope>NUCLEOTIDE SEQUENCE [LARGE SCALE GENOMIC DNA]</scope>
    <source>
        <strain evidence="3 4">LMG 32289</strain>
    </source>
</reference>
<proteinExistence type="predicted"/>
<evidence type="ECO:0000313" key="3">
    <source>
        <dbReference type="EMBL" id="CAG9172878.1"/>
    </source>
</evidence>
<sequence>MNRMNTFPGSIMNTIPTIAMPTGRYPDPAVQVLAPAFEKYRLALAAVERIASGSRWAEGPVWFGDGRYLLWSDIPNNRILKWEEETGIVSVYRSPSGNANGNTRDRQGRLVSCEHGGRRITRTEYDGSITVLMDSFDGKRLNSPNDIVVKSDGSIWFTDPPFGIAGYYQGEQAPQELPERVYRLDPITGKATVVADDISGPNGLAFSPDERTLYVIESRARPRRIRALALDADGKRLDDSRVLIDAGPGTPDGFRVDVDGNLWCGWGMGTPELDGVRVFSPEGETIGHISLPERCANLCFGGRHRNRLLMASCTSIYSLYVNTQGAAGG</sequence>
<dbReference type="Proteomes" id="UP000706525">
    <property type="component" value="Unassembled WGS sequence"/>
</dbReference>
<dbReference type="Gene3D" id="2.120.10.30">
    <property type="entry name" value="TolB, C-terminal domain"/>
    <property type="match status" value="1"/>
</dbReference>
<dbReference type="InterPro" id="IPR051262">
    <property type="entry name" value="SMP-30/CGR1_Lactonase"/>
</dbReference>
<protein>
    <submittedName>
        <fullName evidence="3">Gluconolactonase</fullName>
        <ecNumber evidence="3">3.1.1.17</ecNumber>
    </submittedName>
</protein>
<evidence type="ECO:0000259" key="2">
    <source>
        <dbReference type="Pfam" id="PF08450"/>
    </source>
</evidence>
<accession>A0ABN7YIR0</accession>
<gene>
    <name evidence="3" type="primary">gnl</name>
    <name evidence="3" type="ORF">LMG32289_02709</name>
</gene>
<dbReference type="InterPro" id="IPR013658">
    <property type="entry name" value="SGL"/>
</dbReference>
<evidence type="ECO:0000256" key="1">
    <source>
        <dbReference type="ARBA" id="ARBA00022801"/>
    </source>
</evidence>
<dbReference type="InterPro" id="IPR005511">
    <property type="entry name" value="SMP-30"/>
</dbReference>
<dbReference type="PANTHER" id="PTHR47572">
    <property type="entry name" value="LIPOPROTEIN-RELATED"/>
    <property type="match status" value="1"/>
</dbReference>
<dbReference type="PRINTS" id="PR01790">
    <property type="entry name" value="SMP30FAMILY"/>
</dbReference>
<dbReference type="GO" id="GO:0004341">
    <property type="term" value="F:gluconolactonase activity"/>
    <property type="evidence" value="ECO:0007669"/>
    <property type="project" value="UniProtKB-EC"/>
</dbReference>
<comment type="caution">
    <text evidence="3">The sequence shown here is derived from an EMBL/GenBank/DDBJ whole genome shotgun (WGS) entry which is preliminary data.</text>
</comment>
<dbReference type="EC" id="3.1.1.17" evidence="3"/>
<dbReference type="PANTHER" id="PTHR47572:SF4">
    <property type="entry name" value="LACTONASE DRP35"/>
    <property type="match status" value="1"/>
</dbReference>
<keyword evidence="1 3" id="KW-0378">Hydrolase</keyword>